<dbReference type="AlphaFoldDB" id="A0A9J6B797"/>
<name>A0A9J6B797_SOLCO</name>
<gene>
    <name evidence="2" type="ORF">H5410_004277</name>
</gene>
<accession>A0A9J6B797</accession>
<comment type="caution">
    <text evidence="2">The sequence shown here is derived from an EMBL/GenBank/DDBJ whole genome shotgun (WGS) entry which is preliminary data.</text>
</comment>
<evidence type="ECO:0000313" key="3">
    <source>
        <dbReference type="Proteomes" id="UP000824120"/>
    </source>
</evidence>
<proteinExistence type="predicted"/>
<dbReference type="EMBL" id="JACXVP010000001">
    <property type="protein sequence ID" value="KAG5632560.1"/>
    <property type="molecule type" value="Genomic_DNA"/>
</dbReference>
<organism evidence="2 3">
    <name type="scientific">Solanum commersonii</name>
    <name type="common">Commerson's wild potato</name>
    <name type="synonym">Commerson's nightshade</name>
    <dbReference type="NCBI Taxonomy" id="4109"/>
    <lineage>
        <taxon>Eukaryota</taxon>
        <taxon>Viridiplantae</taxon>
        <taxon>Streptophyta</taxon>
        <taxon>Embryophyta</taxon>
        <taxon>Tracheophyta</taxon>
        <taxon>Spermatophyta</taxon>
        <taxon>Magnoliopsida</taxon>
        <taxon>eudicotyledons</taxon>
        <taxon>Gunneridae</taxon>
        <taxon>Pentapetalae</taxon>
        <taxon>asterids</taxon>
        <taxon>lamiids</taxon>
        <taxon>Solanales</taxon>
        <taxon>Solanaceae</taxon>
        <taxon>Solanoideae</taxon>
        <taxon>Solaneae</taxon>
        <taxon>Solanum</taxon>
    </lineage>
</organism>
<reference evidence="2 3" key="1">
    <citation type="submission" date="2020-09" db="EMBL/GenBank/DDBJ databases">
        <title>De no assembly of potato wild relative species, Solanum commersonii.</title>
        <authorList>
            <person name="Cho K."/>
        </authorList>
    </citation>
    <scope>NUCLEOTIDE SEQUENCE [LARGE SCALE GENOMIC DNA]</scope>
    <source>
        <strain evidence="2">LZ3.2</strain>
        <tissue evidence="2">Leaf</tissue>
    </source>
</reference>
<feature type="region of interest" description="Disordered" evidence="1">
    <location>
        <begin position="39"/>
        <end position="76"/>
    </location>
</feature>
<evidence type="ECO:0000313" key="2">
    <source>
        <dbReference type="EMBL" id="KAG5632560.1"/>
    </source>
</evidence>
<keyword evidence="3" id="KW-1185">Reference proteome</keyword>
<dbReference type="Proteomes" id="UP000824120">
    <property type="component" value="Chromosome 1"/>
</dbReference>
<evidence type="ECO:0000256" key="1">
    <source>
        <dbReference type="SAM" id="MobiDB-lite"/>
    </source>
</evidence>
<sequence length="463" mass="51287">MTKLLSIETEEEDTIEKILKVITTLCTKVDSMDNEIQKLKTNEDNRKSKASQQHDYKNVELRRSEDGKNPELKGDDGKLLKTHNYTFAFGTHPASTQLCRLATLSVSLLLILRLELRTYLRGSGSFEACPRVIYILVTFYSELYYETSYILLDYVLEEAALCASRPVESLHEPRWGRLQACSGPCTRIHDGLTSEDVGVMGVFCSRVQGRGAGLPHGYQRSIRWFPSVVSATSDSVIPVVVPHHGFRPLVGQASACPEVALADDDQGDLWIRMICRGFDSTIRSYVFRSSREVVDIEFTSPEEVGAHRGRRVLHASKARPPVHASLHRAIEGGRTEMGPPSWVGGYSITGFLAVGSTPRRDWPLRTFRGGVGAQHRVEARTSLRGSKASDLDLDGITFGGDTRSKCGPVGCEVDVETTLDISVDYELCSIGCWLFVRMKFGGWLGLKGVVGGLYRSQAITHLD</sequence>
<protein>
    <submittedName>
        <fullName evidence="2">Uncharacterized protein</fullName>
    </submittedName>
</protein>